<evidence type="ECO:0000313" key="1">
    <source>
        <dbReference type="EMBL" id="KAL3721297.1"/>
    </source>
</evidence>
<proteinExistence type="predicted"/>
<dbReference type="Proteomes" id="UP001634007">
    <property type="component" value="Unassembled WGS sequence"/>
</dbReference>
<reference evidence="1 2" key="1">
    <citation type="submission" date="2024-11" db="EMBL/GenBank/DDBJ databases">
        <title>Chromosome-level genome assembly of Eucalyptus globulus Labill. provides insights into its genome evolution.</title>
        <authorList>
            <person name="Li X."/>
        </authorList>
    </citation>
    <scope>NUCLEOTIDE SEQUENCE [LARGE SCALE GENOMIC DNA]</scope>
    <source>
        <strain evidence="1">CL2024</strain>
        <tissue evidence="1">Fresh tender leaves</tissue>
    </source>
</reference>
<gene>
    <name evidence="1" type="ORF">ACJRO7_033745</name>
</gene>
<evidence type="ECO:0000313" key="2">
    <source>
        <dbReference type="Proteomes" id="UP001634007"/>
    </source>
</evidence>
<comment type="caution">
    <text evidence="1">The sequence shown here is derived from an EMBL/GenBank/DDBJ whole genome shotgun (WGS) entry which is preliminary data.</text>
</comment>
<name>A0ABD3J6F9_EUCGL</name>
<dbReference type="AlphaFoldDB" id="A0ABD3J6F9"/>
<keyword evidence="2" id="KW-1185">Reference proteome</keyword>
<accession>A0ABD3J6F9</accession>
<dbReference type="EMBL" id="JBJKBG010000009">
    <property type="protein sequence ID" value="KAL3721297.1"/>
    <property type="molecule type" value="Genomic_DNA"/>
</dbReference>
<protein>
    <submittedName>
        <fullName evidence="1">Uncharacterized protein</fullName>
    </submittedName>
</protein>
<organism evidence="1 2">
    <name type="scientific">Eucalyptus globulus</name>
    <name type="common">Tasmanian blue gum</name>
    <dbReference type="NCBI Taxonomy" id="34317"/>
    <lineage>
        <taxon>Eukaryota</taxon>
        <taxon>Viridiplantae</taxon>
        <taxon>Streptophyta</taxon>
        <taxon>Embryophyta</taxon>
        <taxon>Tracheophyta</taxon>
        <taxon>Spermatophyta</taxon>
        <taxon>Magnoliopsida</taxon>
        <taxon>eudicotyledons</taxon>
        <taxon>Gunneridae</taxon>
        <taxon>Pentapetalae</taxon>
        <taxon>rosids</taxon>
        <taxon>malvids</taxon>
        <taxon>Myrtales</taxon>
        <taxon>Myrtaceae</taxon>
        <taxon>Myrtoideae</taxon>
        <taxon>Eucalypteae</taxon>
        <taxon>Eucalyptus</taxon>
    </lineage>
</organism>
<sequence>MQAAIFSAMHTSIKESTKWGRLTPNFAATLNHAATLNGPSSMQQMKIVDSRVLQPRLPLLDDSPLPLLRWPASLKTETCRSHVPLQLPLAQMATNSATLLTIKVNKRSLEGQQKTALSPSHLSAPSSLPLYCSGDFSKVTQKILPVSLTFCLRLPAAPPASLTAIPQLAADQENSRVLSPSSVVSSQQLHRALSSLHLATAVPAALLSRTRGKWWSCRSILCENILLVCPG</sequence>